<gene>
    <name evidence="1" type="ORF">METZ01_LOCUS175171</name>
</gene>
<dbReference type="Gene3D" id="3.40.50.300">
    <property type="entry name" value="P-loop containing nucleotide triphosphate hydrolases"/>
    <property type="match status" value="1"/>
</dbReference>
<name>A0A382CAE0_9ZZZZ</name>
<accession>A0A382CAE0</accession>
<proteinExistence type="predicted"/>
<evidence type="ECO:0000313" key="1">
    <source>
        <dbReference type="EMBL" id="SVB22317.1"/>
    </source>
</evidence>
<protein>
    <recommendedName>
        <fullName evidence="2">Shikimate kinase</fullName>
    </recommendedName>
</protein>
<dbReference type="AlphaFoldDB" id="A0A382CAE0"/>
<reference evidence="1" key="1">
    <citation type="submission" date="2018-05" db="EMBL/GenBank/DDBJ databases">
        <authorList>
            <person name="Lanie J.A."/>
            <person name="Ng W.-L."/>
            <person name="Kazmierczak K.M."/>
            <person name="Andrzejewski T.M."/>
            <person name="Davidsen T.M."/>
            <person name="Wayne K.J."/>
            <person name="Tettelin H."/>
            <person name="Glass J.I."/>
            <person name="Rusch D."/>
            <person name="Podicherti R."/>
            <person name="Tsui H.-C.T."/>
            <person name="Winkler M.E."/>
        </authorList>
    </citation>
    <scope>NUCLEOTIDE SEQUENCE</scope>
</reference>
<evidence type="ECO:0008006" key="2">
    <source>
        <dbReference type="Google" id="ProtNLM"/>
    </source>
</evidence>
<dbReference type="SUPFAM" id="SSF52540">
    <property type="entry name" value="P-loop containing nucleoside triphosphate hydrolases"/>
    <property type="match status" value="1"/>
</dbReference>
<organism evidence="1">
    <name type="scientific">marine metagenome</name>
    <dbReference type="NCBI Taxonomy" id="408172"/>
    <lineage>
        <taxon>unclassified sequences</taxon>
        <taxon>metagenomes</taxon>
        <taxon>ecological metagenomes</taxon>
    </lineage>
</organism>
<dbReference type="EMBL" id="UINC01033283">
    <property type="protein sequence ID" value="SVB22317.1"/>
    <property type="molecule type" value="Genomic_DNA"/>
</dbReference>
<dbReference type="InterPro" id="IPR027417">
    <property type="entry name" value="P-loop_NTPase"/>
</dbReference>
<sequence>MGLPNSGKTTLGEKLSEEFNIPFWDNDVVRKIYNDWDFSQQGRERQALRMRKISEIDPISICAFICPLPGFRSFFFADKLIWMDTVEECKYEDTNKLFQPPKKYDVRITKLGDDDEAFNLVRDYFV</sequence>